<dbReference type="EMBL" id="JACYFT010000001">
    <property type="protein sequence ID" value="MBD8049469.1"/>
    <property type="molecule type" value="Genomic_DNA"/>
</dbReference>
<evidence type="ECO:0000313" key="2">
    <source>
        <dbReference type="Proteomes" id="UP000647424"/>
    </source>
</evidence>
<comment type="caution">
    <text evidence="1">The sequence shown here is derived from an EMBL/GenBank/DDBJ whole genome shotgun (WGS) entry which is preliminary data.</text>
</comment>
<protein>
    <submittedName>
        <fullName evidence="1">Pilus assembly protein PilM</fullName>
    </submittedName>
</protein>
<dbReference type="Pfam" id="PF11104">
    <property type="entry name" value="PilM_2"/>
    <property type="match status" value="1"/>
</dbReference>
<accession>A0A927FDR6</accession>
<gene>
    <name evidence="1" type="primary">pilM</name>
    <name evidence="1" type="ORF">IC609_02860</name>
</gene>
<proteinExistence type="predicted"/>
<organism evidence="1 2">
    <name type="scientific">Limnohabitans radicicola</name>
    <dbReference type="NCBI Taxonomy" id="2771427"/>
    <lineage>
        <taxon>Bacteria</taxon>
        <taxon>Pseudomonadati</taxon>
        <taxon>Pseudomonadota</taxon>
        <taxon>Betaproteobacteria</taxon>
        <taxon>Burkholderiales</taxon>
        <taxon>Comamonadaceae</taxon>
        <taxon>Limnohabitans</taxon>
    </lineage>
</organism>
<keyword evidence="2" id="KW-1185">Reference proteome</keyword>
<reference evidence="1" key="1">
    <citation type="submission" date="2020-09" db="EMBL/GenBank/DDBJ databases">
        <title>Genome seq and assembly of Limnohabitants sp.</title>
        <authorList>
            <person name="Chhetri G."/>
        </authorList>
    </citation>
    <scope>NUCLEOTIDE SEQUENCE</scope>
    <source>
        <strain evidence="1">JUR4</strain>
    </source>
</reference>
<dbReference type="InterPro" id="IPR005883">
    <property type="entry name" value="PilM"/>
</dbReference>
<sequence>MRSGLKLWPGFPFRRITSAWGIALGDHGVTLVSLGQTADREVRVQRALHLSPPAWVQASDNYHDWLVESLREASEQEVRRHRRLVLALPMSRCQSGQFACPAALDADALQAEVQLEAAQHLNVPAQEVSFDFEVLAADEPSIQHVHWLACLRSEVHAWRKHTRAAGWRLPAIEHHEQAALRAALALLGGAGNLRAQPHRDWRFSWPSPTDAAADMAIGEALQALRGTPAWAWLCACGAGLRALS</sequence>
<dbReference type="Gene3D" id="3.30.1490.300">
    <property type="match status" value="1"/>
</dbReference>
<dbReference type="Gene3D" id="3.30.420.40">
    <property type="match status" value="1"/>
</dbReference>
<name>A0A927FDR6_9BURK</name>
<dbReference type="RefSeq" id="WP_191817932.1">
    <property type="nucleotide sequence ID" value="NZ_JACYFT010000001.1"/>
</dbReference>
<evidence type="ECO:0000313" key="1">
    <source>
        <dbReference type="EMBL" id="MBD8049469.1"/>
    </source>
</evidence>
<dbReference type="Proteomes" id="UP000647424">
    <property type="component" value="Unassembled WGS sequence"/>
</dbReference>
<dbReference type="AlphaFoldDB" id="A0A927FDR6"/>